<feature type="compositionally biased region" description="Low complexity" evidence="1">
    <location>
        <begin position="106"/>
        <end position="119"/>
    </location>
</feature>
<evidence type="ECO:0000313" key="4">
    <source>
        <dbReference type="Proteomes" id="UP000250043"/>
    </source>
</evidence>
<sequence length="317" mass="35714">MFKSFTKRSSTPLPLAPRLHSKPLPDVDEINRVHASPRFVDAFASPPPSPLELRPRSSTPQAKDSGPSRRTSASPEISIKRCSSAVPRSEQRERKSSLSKPPPAPVASSSTSQPVAAPTPRLPGKPLKGILKSVTPPKPISLHWQLLPYDPAICKRKVFFDIAYEIGSICFEDPRVALSEVDIQKPVSDAPINDMIIRNPLLPHWDITVQRRGGFGINCQDVYTAIYTTYQPVLTESERRFYIRSPEQLERCKAAFHQRCVKSNNKCVEERRAGMRRVDLLEGRTIFMGLMRPEEEVSKPERYWCLQLGRAPPKKSK</sequence>
<evidence type="ECO:0000256" key="1">
    <source>
        <dbReference type="SAM" id="MobiDB-lite"/>
    </source>
</evidence>
<keyword evidence="4" id="KW-1185">Reference proteome</keyword>
<evidence type="ECO:0000313" key="3">
    <source>
        <dbReference type="EMBL" id="OCH91592.1"/>
    </source>
</evidence>
<dbReference type="EMBL" id="KV722382">
    <property type="protein sequence ID" value="OCH91592.1"/>
    <property type="molecule type" value="Genomic_DNA"/>
</dbReference>
<reference evidence="3 4" key="1">
    <citation type="submission" date="2016-07" db="EMBL/GenBank/DDBJ databases">
        <title>Draft genome of the white-rot fungus Obba rivulosa 3A-2.</title>
        <authorList>
            <consortium name="DOE Joint Genome Institute"/>
            <person name="Miettinen O."/>
            <person name="Riley R."/>
            <person name="Acob R."/>
            <person name="Barry K."/>
            <person name="Cullen D."/>
            <person name="De Vries R."/>
            <person name="Hainaut M."/>
            <person name="Hatakka A."/>
            <person name="Henrissat B."/>
            <person name="Hilden K."/>
            <person name="Kuo R."/>
            <person name="Labutti K."/>
            <person name="Lipzen A."/>
            <person name="Makela M.R."/>
            <person name="Sandor L."/>
            <person name="Spatafora J.W."/>
            <person name="Grigoriev I.V."/>
            <person name="Hibbett D.S."/>
        </authorList>
    </citation>
    <scope>NUCLEOTIDE SEQUENCE [LARGE SCALE GENOMIC DNA]</scope>
    <source>
        <strain evidence="3 4">3A-2</strain>
    </source>
</reference>
<dbReference type="Pfam" id="PF20415">
    <property type="entry name" value="DUF6699"/>
    <property type="match status" value="1"/>
</dbReference>
<organism evidence="3 4">
    <name type="scientific">Obba rivulosa</name>
    <dbReference type="NCBI Taxonomy" id="1052685"/>
    <lineage>
        <taxon>Eukaryota</taxon>
        <taxon>Fungi</taxon>
        <taxon>Dikarya</taxon>
        <taxon>Basidiomycota</taxon>
        <taxon>Agaricomycotina</taxon>
        <taxon>Agaricomycetes</taxon>
        <taxon>Polyporales</taxon>
        <taxon>Gelatoporiaceae</taxon>
        <taxon>Obba</taxon>
    </lineage>
</organism>
<name>A0A8E2B0Q7_9APHY</name>
<accession>A0A8E2B0Q7</accession>
<protein>
    <recommendedName>
        <fullName evidence="2">DUF6699 domain-containing protein</fullName>
    </recommendedName>
</protein>
<evidence type="ECO:0000259" key="2">
    <source>
        <dbReference type="Pfam" id="PF20415"/>
    </source>
</evidence>
<feature type="compositionally biased region" description="Basic and acidic residues" evidence="1">
    <location>
        <begin position="23"/>
        <end position="32"/>
    </location>
</feature>
<dbReference type="AlphaFoldDB" id="A0A8E2B0Q7"/>
<dbReference type="Proteomes" id="UP000250043">
    <property type="component" value="Unassembled WGS sequence"/>
</dbReference>
<feature type="domain" description="DUF6699" evidence="2">
    <location>
        <begin position="160"/>
        <end position="292"/>
    </location>
</feature>
<dbReference type="InterPro" id="IPR046522">
    <property type="entry name" value="DUF6699"/>
</dbReference>
<gene>
    <name evidence="3" type="ORF">OBBRIDRAFT_514961</name>
</gene>
<dbReference type="OrthoDB" id="2970175at2759"/>
<proteinExistence type="predicted"/>
<feature type="region of interest" description="Disordered" evidence="1">
    <location>
        <begin position="1"/>
        <end position="130"/>
    </location>
</feature>